<sequence length="310" mass="32525">MPMPPFLRSLLAAAAVAALLAACRPVTPDAQAPAASDLSRPALAVQVLTGHMRSGDLAAFARDAVPPALHARLQLAWRAGDTRWPLDELPFSEQLPQVLEALAADDAETALVAGFDRQFAGSAREIRAAAATMGMFGVQYVEHQGDFSDSERDHYAQLVSAVAQWAAQAPLTDRERARAAIMRLSAAARATGAVSAEDIAAAGMEASLGRIGAFTLEARAVLAGYGLDLDAAFDSVEASLQVQQGDRATVRLRYVLAGGAIDTVVDMERIDGRWYLADYLRHARAAAGTVELPADPPPAPGTPPTPVAAP</sequence>
<comment type="caution">
    <text evidence="3">The sequence shown here is derived from an EMBL/GenBank/DDBJ whole genome shotgun (WGS) entry which is preliminary data.</text>
</comment>
<feature type="signal peptide" evidence="2">
    <location>
        <begin position="1"/>
        <end position="17"/>
    </location>
</feature>
<accession>A0ABQ2E531</accession>
<evidence type="ECO:0000256" key="1">
    <source>
        <dbReference type="SAM" id="MobiDB-lite"/>
    </source>
</evidence>
<evidence type="ECO:0000256" key="2">
    <source>
        <dbReference type="SAM" id="SignalP"/>
    </source>
</evidence>
<name>A0ABQ2E531_9GAMM</name>
<dbReference type="RefSeq" id="WP_188726128.1">
    <property type="nucleotide sequence ID" value="NZ_SJRX01000002.1"/>
</dbReference>
<protein>
    <submittedName>
        <fullName evidence="3">Uncharacterized protein</fullName>
    </submittedName>
</protein>
<evidence type="ECO:0000313" key="4">
    <source>
        <dbReference type="Proteomes" id="UP000599009"/>
    </source>
</evidence>
<dbReference type="Proteomes" id="UP000599009">
    <property type="component" value="Unassembled WGS sequence"/>
</dbReference>
<dbReference type="EMBL" id="BMME01000001">
    <property type="protein sequence ID" value="GGJ96118.1"/>
    <property type="molecule type" value="Genomic_DNA"/>
</dbReference>
<gene>
    <name evidence="3" type="ORF">GCM10011394_01130</name>
</gene>
<keyword evidence="4" id="KW-1185">Reference proteome</keyword>
<feature type="region of interest" description="Disordered" evidence="1">
    <location>
        <begin position="290"/>
        <end position="310"/>
    </location>
</feature>
<feature type="compositionally biased region" description="Pro residues" evidence="1">
    <location>
        <begin position="294"/>
        <end position="310"/>
    </location>
</feature>
<keyword evidence="2" id="KW-0732">Signal</keyword>
<organism evidence="3 4">
    <name type="scientific">Luteimonas terricola</name>
    <dbReference type="NCBI Taxonomy" id="645597"/>
    <lineage>
        <taxon>Bacteria</taxon>
        <taxon>Pseudomonadati</taxon>
        <taxon>Pseudomonadota</taxon>
        <taxon>Gammaproteobacteria</taxon>
        <taxon>Lysobacterales</taxon>
        <taxon>Lysobacteraceae</taxon>
        <taxon>Luteimonas</taxon>
    </lineage>
</organism>
<evidence type="ECO:0000313" key="3">
    <source>
        <dbReference type="EMBL" id="GGJ96118.1"/>
    </source>
</evidence>
<feature type="chain" id="PRO_5046415998" evidence="2">
    <location>
        <begin position="18"/>
        <end position="310"/>
    </location>
</feature>
<proteinExistence type="predicted"/>
<reference evidence="4" key="1">
    <citation type="journal article" date="2019" name="Int. J. Syst. Evol. Microbiol.">
        <title>The Global Catalogue of Microorganisms (GCM) 10K type strain sequencing project: providing services to taxonomists for standard genome sequencing and annotation.</title>
        <authorList>
            <consortium name="The Broad Institute Genomics Platform"/>
            <consortium name="The Broad Institute Genome Sequencing Center for Infectious Disease"/>
            <person name="Wu L."/>
            <person name="Ma J."/>
        </authorList>
    </citation>
    <scope>NUCLEOTIDE SEQUENCE [LARGE SCALE GENOMIC DNA]</scope>
    <source>
        <strain evidence="4">CGMCC 1.8985</strain>
    </source>
</reference>